<proteinExistence type="predicted"/>
<evidence type="ECO:0000313" key="1">
    <source>
        <dbReference type="EMBL" id="KAF0752942.1"/>
    </source>
</evidence>
<dbReference type="AlphaFoldDB" id="A0A6G0YCC1"/>
<dbReference type="Proteomes" id="UP000478052">
    <property type="component" value="Unassembled WGS sequence"/>
</dbReference>
<reference evidence="1 2" key="1">
    <citation type="submission" date="2019-08" db="EMBL/GenBank/DDBJ databases">
        <title>Whole genome of Aphis craccivora.</title>
        <authorList>
            <person name="Voronova N.V."/>
            <person name="Shulinski R.S."/>
            <person name="Bandarenka Y.V."/>
            <person name="Zhorov D.G."/>
            <person name="Warner D."/>
        </authorList>
    </citation>
    <scope>NUCLEOTIDE SEQUENCE [LARGE SCALE GENOMIC DNA]</scope>
    <source>
        <strain evidence="1">180601</strain>
        <tissue evidence="1">Whole Body</tissue>
    </source>
</reference>
<comment type="caution">
    <text evidence="1">The sequence shown here is derived from an EMBL/GenBank/DDBJ whole genome shotgun (WGS) entry which is preliminary data.</text>
</comment>
<evidence type="ECO:0008006" key="3">
    <source>
        <dbReference type="Google" id="ProtNLM"/>
    </source>
</evidence>
<name>A0A6G0YCC1_APHCR</name>
<evidence type="ECO:0000313" key="2">
    <source>
        <dbReference type="Proteomes" id="UP000478052"/>
    </source>
</evidence>
<keyword evidence="2" id="KW-1185">Reference proteome</keyword>
<dbReference type="EMBL" id="VUJU01004887">
    <property type="protein sequence ID" value="KAF0752942.1"/>
    <property type="molecule type" value="Genomic_DNA"/>
</dbReference>
<accession>A0A6G0YCC1</accession>
<feature type="non-terminal residue" evidence="1">
    <location>
        <position position="151"/>
    </location>
</feature>
<organism evidence="1 2">
    <name type="scientific">Aphis craccivora</name>
    <name type="common">Cowpea aphid</name>
    <dbReference type="NCBI Taxonomy" id="307492"/>
    <lineage>
        <taxon>Eukaryota</taxon>
        <taxon>Metazoa</taxon>
        <taxon>Ecdysozoa</taxon>
        <taxon>Arthropoda</taxon>
        <taxon>Hexapoda</taxon>
        <taxon>Insecta</taxon>
        <taxon>Pterygota</taxon>
        <taxon>Neoptera</taxon>
        <taxon>Paraneoptera</taxon>
        <taxon>Hemiptera</taxon>
        <taxon>Sternorrhyncha</taxon>
        <taxon>Aphidomorpha</taxon>
        <taxon>Aphidoidea</taxon>
        <taxon>Aphididae</taxon>
        <taxon>Aphidini</taxon>
        <taxon>Aphis</taxon>
        <taxon>Aphis</taxon>
    </lineage>
</organism>
<protein>
    <recommendedName>
        <fullName evidence="3">CCHC-type domain-containing protein</fullName>
    </recommendedName>
</protein>
<gene>
    <name evidence="1" type="ORF">FWK35_00014199</name>
</gene>
<sequence>MEIKNMFYEIRPAEGIKINVPGNYIPDRLGIITLSNSLDHYRIRKREDRPLLLPKSEIMRPIKDQELRTRNSRKQIRQQITVEEDNLQYVNLSDFKEKESQLVAPRPSNQKAWTQQLKPSLYNKPNGIPCFQCGDGHYARDCDSTPASRVK</sequence>